<protein>
    <submittedName>
        <fullName evidence="1">Uncharacterized protein</fullName>
    </submittedName>
</protein>
<dbReference type="EMBL" id="BARS01048048">
    <property type="protein sequence ID" value="GAG32303.1"/>
    <property type="molecule type" value="Genomic_DNA"/>
</dbReference>
<accession>X0X6K7</accession>
<evidence type="ECO:0000313" key="1">
    <source>
        <dbReference type="EMBL" id="GAG32303.1"/>
    </source>
</evidence>
<feature type="non-terminal residue" evidence="1">
    <location>
        <position position="160"/>
    </location>
</feature>
<dbReference type="AlphaFoldDB" id="X0X6K7"/>
<gene>
    <name evidence="1" type="ORF">S01H1_72088</name>
</gene>
<sequence length="160" mass="16392">MSYQPFSSTLTDQQGSVLAGGTVTVYESGTTTAATIYDADGGSVISGSVVTSGTDGSFIFWIDDTEYAVTKRFRVVLGGTGFTSRTIDDIVIMIGDGDVTLTGSQTLTNKTLTAPVIADFTNMAHDHGDADDGGNTLLIPTIASFANAAHDHADAAGGGE</sequence>
<organism evidence="1">
    <name type="scientific">marine sediment metagenome</name>
    <dbReference type="NCBI Taxonomy" id="412755"/>
    <lineage>
        <taxon>unclassified sequences</taxon>
        <taxon>metagenomes</taxon>
        <taxon>ecological metagenomes</taxon>
    </lineage>
</organism>
<proteinExistence type="predicted"/>
<name>X0X6K7_9ZZZZ</name>
<comment type="caution">
    <text evidence="1">The sequence shown here is derived from an EMBL/GenBank/DDBJ whole genome shotgun (WGS) entry which is preliminary data.</text>
</comment>
<reference evidence="1" key="1">
    <citation type="journal article" date="2014" name="Front. Microbiol.">
        <title>High frequency of phylogenetically diverse reductive dehalogenase-homologous genes in deep subseafloor sedimentary metagenomes.</title>
        <authorList>
            <person name="Kawai M."/>
            <person name="Futagami T."/>
            <person name="Toyoda A."/>
            <person name="Takaki Y."/>
            <person name="Nishi S."/>
            <person name="Hori S."/>
            <person name="Arai W."/>
            <person name="Tsubouchi T."/>
            <person name="Morono Y."/>
            <person name="Uchiyama I."/>
            <person name="Ito T."/>
            <person name="Fujiyama A."/>
            <person name="Inagaki F."/>
            <person name="Takami H."/>
        </authorList>
    </citation>
    <scope>NUCLEOTIDE SEQUENCE</scope>
    <source>
        <strain evidence="1">Expedition CK06-06</strain>
    </source>
</reference>